<proteinExistence type="predicted"/>
<reference evidence="2" key="1">
    <citation type="submission" date="2017-01" db="EMBL/GenBank/DDBJ databases">
        <title>Komagataeibacter sp. MSKU9 whole genome sequencing project.</title>
        <authorList>
            <person name="Matsutani M."/>
            <person name="Naloka K."/>
            <person name="Theeragool G."/>
            <person name="Yakushi T."/>
            <person name="Matsushita K."/>
        </authorList>
    </citation>
    <scope>NUCLEOTIDE SEQUENCE [LARGE SCALE GENOMIC DNA]</scope>
    <source>
        <strain evidence="2">MSKU9</strain>
    </source>
</reference>
<evidence type="ECO:0000313" key="2">
    <source>
        <dbReference type="Proteomes" id="UP000315095"/>
    </source>
</evidence>
<name>A0A4P5NXQ9_9PROT</name>
<dbReference type="Proteomes" id="UP000315095">
    <property type="component" value="Unassembled WGS sequence"/>
</dbReference>
<organism evidence="1 2">
    <name type="scientific">Komagataeibacter diospyri</name>
    <dbReference type="NCBI Taxonomy" id="1932662"/>
    <lineage>
        <taxon>Bacteria</taxon>
        <taxon>Pseudomonadati</taxon>
        <taxon>Pseudomonadota</taxon>
        <taxon>Alphaproteobacteria</taxon>
        <taxon>Acetobacterales</taxon>
        <taxon>Acetobacteraceae</taxon>
        <taxon>Komagataeibacter</taxon>
    </lineage>
</organism>
<comment type="caution">
    <text evidence="1">The sequence shown here is derived from an EMBL/GenBank/DDBJ whole genome shotgun (WGS) entry which is preliminary data.</text>
</comment>
<dbReference type="AlphaFoldDB" id="A0A4P5NXQ9"/>
<sequence>MTESRNSKSFVTVPYAGEEKVMYFIRRNGELYFNEMLIGSDKSAENLVNTARLLAKNIEPTARRIAELETK</sequence>
<keyword evidence="2" id="KW-1185">Reference proteome</keyword>
<accession>A0A4P5NXQ9</accession>
<dbReference type="EMBL" id="BDLU01000070">
    <property type="protein sequence ID" value="GCE85144.1"/>
    <property type="molecule type" value="Genomic_DNA"/>
</dbReference>
<evidence type="ECO:0000313" key="1">
    <source>
        <dbReference type="EMBL" id="GCE85144.1"/>
    </source>
</evidence>
<protein>
    <submittedName>
        <fullName evidence="1">Uncharacterized protein</fullName>
    </submittedName>
</protein>
<gene>
    <name evidence="1" type="ORF">MSKU9_3285</name>
</gene>